<sequence>MRKFIFFVCVFLVLTSATLLIFQSGIEQAIANQAASEVGTATNTEIRESLNEMKFQDDTEKTIHESALELDDEERNGDEDFDSSQFCHPPHTKDGIGGVGGFIIDDPQCLELLARAIYAEAGGDDCSDETRIMVGNVILNRMRCEWYPDTMEAVLTQKRQYNTFYWTGVIWNERASNPSEKDAVERAYKCAERVLLGERLLPEDVVFQSEYIQGTEIVAHQDGIYFCR</sequence>
<proteinExistence type="predicted"/>
<dbReference type="InterPro" id="IPR011105">
    <property type="entry name" value="Cell_wall_hydrolase_SleB"/>
</dbReference>
<feature type="domain" description="Cell wall hydrolase SleB" evidence="1">
    <location>
        <begin position="128"/>
        <end position="201"/>
    </location>
</feature>
<name>A0A8S5TG74_9CAUD</name>
<reference evidence="2" key="1">
    <citation type="journal article" date="2021" name="Proc. Natl. Acad. Sci. U.S.A.">
        <title>A Catalog of Tens of Thousands of Viruses from Human Metagenomes Reveals Hidden Associations with Chronic Diseases.</title>
        <authorList>
            <person name="Tisza M.J."/>
            <person name="Buck C.B."/>
        </authorList>
    </citation>
    <scope>NUCLEOTIDE SEQUENCE</scope>
    <source>
        <strain evidence="2">CtbgC51</strain>
    </source>
</reference>
<accession>A0A8S5TG74</accession>
<keyword evidence="2" id="KW-0378">Hydrolase</keyword>
<protein>
    <submittedName>
        <fullName evidence="2">Cell Wall Hydrolase</fullName>
    </submittedName>
</protein>
<dbReference type="Gene3D" id="1.10.10.2520">
    <property type="entry name" value="Cell wall hydrolase SleB, domain 1"/>
    <property type="match status" value="1"/>
</dbReference>
<dbReference type="InterPro" id="IPR042047">
    <property type="entry name" value="SleB_dom1"/>
</dbReference>
<dbReference type="Pfam" id="PF07486">
    <property type="entry name" value="Hydrolase_2"/>
    <property type="match status" value="1"/>
</dbReference>
<evidence type="ECO:0000313" key="2">
    <source>
        <dbReference type="EMBL" id="DAF61770.1"/>
    </source>
</evidence>
<evidence type="ECO:0000259" key="1">
    <source>
        <dbReference type="Pfam" id="PF07486"/>
    </source>
</evidence>
<organism evidence="2">
    <name type="scientific">Siphoviridae sp. ctbgC51</name>
    <dbReference type="NCBI Taxonomy" id="2827901"/>
    <lineage>
        <taxon>Viruses</taxon>
        <taxon>Duplodnaviria</taxon>
        <taxon>Heunggongvirae</taxon>
        <taxon>Uroviricota</taxon>
        <taxon>Caudoviricetes</taxon>
    </lineage>
</organism>
<dbReference type="EMBL" id="BK032817">
    <property type="protein sequence ID" value="DAF61770.1"/>
    <property type="molecule type" value="Genomic_DNA"/>
</dbReference>
<dbReference type="GO" id="GO:0016787">
    <property type="term" value="F:hydrolase activity"/>
    <property type="evidence" value="ECO:0007669"/>
    <property type="project" value="UniProtKB-KW"/>
</dbReference>